<evidence type="ECO:0000313" key="3">
    <source>
        <dbReference type="Proteomes" id="UP000837857"/>
    </source>
</evidence>
<keyword evidence="1" id="KW-0472">Membrane</keyword>
<feature type="non-terminal residue" evidence="2">
    <location>
        <position position="184"/>
    </location>
</feature>
<feature type="transmembrane region" description="Helical" evidence="1">
    <location>
        <begin position="102"/>
        <end position="122"/>
    </location>
</feature>
<reference evidence="2" key="1">
    <citation type="submission" date="2022-03" db="EMBL/GenBank/DDBJ databases">
        <authorList>
            <person name="Martin H S."/>
        </authorList>
    </citation>
    <scope>NUCLEOTIDE SEQUENCE</scope>
</reference>
<dbReference type="PANTHER" id="PTHR36694:SF11">
    <property type="entry name" value="LP21121P-RELATED"/>
    <property type="match status" value="1"/>
</dbReference>
<feature type="transmembrane region" description="Helical" evidence="1">
    <location>
        <begin position="64"/>
        <end position="90"/>
    </location>
</feature>
<name>A0ABN8HUZ1_9NEOP</name>
<proteinExistence type="predicted"/>
<gene>
    <name evidence="2" type="ORF">IPOD504_LOCUS3322</name>
</gene>
<dbReference type="PANTHER" id="PTHR36694">
    <property type="entry name" value="PASIFLORA 1, ISOFORM A-RELATED"/>
    <property type="match status" value="1"/>
</dbReference>
<keyword evidence="3" id="KW-1185">Reference proteome</keyword>
<keyword evidence="1" id="KW-1133">Transmembrane helix</keyword>
<dbReference type="EMBL" id="OW152825">
    <property type="protein sequence ID" value="CAH2041655.1"/>
    <property type="molecule type" value="Genomic_DNA"/>
</dbReference>
<feature type="transmembrane region" description="Helical" evidence="1">
    <location>
        <begin position="134"/>
        <end position="158"/>
    </location>
</feature>
<evidence type="ECO:0000313" key="2">
    <source>
        <dbReference type="EMBL" id="CAH2041655.1"/>
    </source>
</evidence>
<organism evidence="2 3">
    <name type="scientific">Iphiclides podalirius</name>
    <name type="common">scarce swallowtail</name>
    <dbReference type="NCBI Taxonomy" id="110791"/>
    <lineage>
        <taxon>Eukaryota</taxon>
        <taxon>Metazoa</taxon>
        <taxon>Ecdysozoa</taxon>
        <taxon>Arthropoda</taxon>
        <taxon>Hexapoda</taxon>
        <taxon>Insecta</taxon>
        <taxon>Pterygota</taxon>
        <taxon>Neoptera</taxon>
        <taxon>Endopterygota</taxon>
        <taxon>Lepidoptera</taxon>
        <taxon>Glossata</taxon>
        <taxon>Ditrysia</taxon>
        <taxon>Papilionoidea</taxon>
        <taxon>Papilionidae</taxon>
        <taxon>Papilioninae</taxon>
        <taxon>Iphiclides</taxon>
    </lineage>
</organism>
<feature type="transmembrane region" description="Helical" evidence="1">
    <location>
        <begin position="21"/>
        <end position="52"/>
    </location>
</feature>
<dbReference type="Pfam" id="PF15860">
    <property type="entry name" value="DUF4728"/>
    <property type="match status" value="1"/>
</dbReference>
<protein>
    <recommendedName>
        <fullName evidence="4">Transmembrane protein</fullName>
    </recommendedName>
</protein>
<dbReference type="InterPro" id="IPR031720">
    <property type="entry name" value="DUF4728"/>
</dbReference>
<dbReference type="Proteomes" id="UP000837857">
    <property type="component" value="Chromosome 13"/>
</dbReference>
<accession>A0ABN8HUZ1</accession>
<keyword evidence="1" id="KW-0812">Transmembrane</keyword>
<sequence length="184" mass="20951">MHSKFPFSMENIPRQKGFACLSLKFGSILSALIIIIYSVLALAQCLAVLNVLPSQLSPEDKDAMVSYGVVMIVMVVHAVTLFISTVMLIGVLREKPHMIKPWIVWTSLQVTASVLMFVFWTTMNLINHSGQSSLILYVVEFLGLTIRFYMLMLVASYYKQLEEEMEETERLRKLVSNETWYSSA</sequence>
<evidence type="ECO:0008006" key="4">
    <source>
        <dbReference type="Google" id="ProtNLM"/>
    </source>
</evidence>
<evidence type="ECO:0000256" key="1">
    <source>
        <dbReference type="SAM" id="Phobius"/>
    </source>
</evidence>